<dbReference type="EMBL" id="LXQA010293797">
    <property type="protein sequence ID" value="MCI41572.1"/>
    <property type="molecule type" value="Genomic_DNA"/>
</dbReference>
<organism evidence="1 2">
    <name type="scientific">Trifolium medium</name>
    <dbReference type="NCBI Taxonomy" id="97028"/>
    <lineage>
        <taxon>Eukaryota</taxon>
        <taxon>Viridiplantae</taxon>
        <taxon>Streptophyta</taxon>
        <taxon>Embryophyta</taxon>
        <taxon>Tracheophyta</taxon>
        <taxon>Spermatophyta</taxon>
        <taxon>Magnoliopsida</taxon>
        <taxon>eudicotyledons</taxon>
        <taxon>Gunneridae</taxon>
        <taxon>Pentapetalae</taxon>
        <taxon>rosids</taxon>
        <taxon>fabids</taxon>
        <taxon>Fabales</taxon>
        <taxon>Fabaceae</taxon>
        <taxon>Papilionoideae</taxon>
        <taxon>50 kb inversion clade</taxon>
        <taxon>NPAAA clade</taxon>
        <taxon>Hologalegina</taxon>
        <taxon>IRL clade</taxon>
        <taxon>Trifolieae</taxon>
        <taxon>Trifolium</taxon>
    </lineage>
</organism>
<evidence type="ECO:0000313" key="1">
    <source>
        <dbReference type="EMBL" id="MCI41572.1"/>
    </source>
</evidence>
<dbReference type="Proteomes" id="UP000265520">
    <property type="component" value="Unassembled WGS sequence"/>
</dbReference>
<proteinExistence type="predicted"/>
<name>A0A392RZK8_9FABA</name>
<keyword evidence="2" id="KW-1185">Reference proteome</keyword>
<reference evidence="1 2" key="1">
    <citation type="journal article" date="2018" name="Front. Plant Sci.">
        <title>Red Clover (Trifolium pratense) and Zigzag Clover (T. medium) - A Picture of Genomic Similarities and Differences.</title>
        <authorList>
            <person name="Dluhosova J."/>
            <person name="Istvanek J."/>
            <person name="Nedelnik J."/>
            <person name="Repkova J."/>
        </authorList>
    </citation>
    <scope>NUCLEOTIDE SEQUENCE [LARGE SCALE GENOMIC DNA]</scope>
    <source>
        <strain evidence="2">cv. 10/8</strain>
        <tissue evidence="1">Leaf</tissue>
    </source>
</reference>
<protein>
    <submittedName>
        <fullName evidence="1">Uncharacterized protein</fullName>
    </submittedName>
</protein>
<dbReference type="AlphaFoldDB" id="A0A392RZK8"/>
<evidence type="ECO:0000313" key="2">
    <source>
        <dbReference type="Proteomes" id="UP000265520"/>
    </source>
</evidence>
<comment type="caution">
    <text evidence="1">The sequence shown here is derived from an EMBL/GenBank/DDBJ whole genome shotgun (WGS) entry which is preliminary data.</text>
</comment>
<accession>A0A392RZK8</accession>
<sequence length="91" mass="10020">SSNRWQWQSDPDKGYTVRGAFQLLTSQDAVTLDDAVTHKNKPGHPSASYHRRLTIVFLAVERSNRLNTCSSLAALSVPFGLLSVLGSALHR</sequence>
<feature type="non-terminal residue" evidence="1">
    <location>
        <position position="1"/>
    </location>
</feature>